<evidence type="ECO:0000313" key="3">
    <source>
        <dbReference type="EMBL" id="MDJ1129772.1"/>
    </source>
</evidence>
<gene>
    <name evidence="3" type="primary">rpiB</name>
    <name evidence="3" type="ORF">QJ043_06745</name>
</gene>
<dbReference type="PIRSF" id="PIRSF005384">
    <property type="entry name" value="RpiB_LacA_B"/>
    <property type="match status" value="1"/>
</dbReference>
<protein>
    <submittedName>
        <fullName evidence="3">Ribose 5-phosphate isomerase B</fullName>
        <ecNumber evidence="3">5.3.1.6</ecNumber>
    </submittedName>
</protein>
<dbReference type="NCBIfam" id="NF004051">
    <property type="entry name" value="PRK05571.1"/>
    <property type="match status" value="1"/>
</dbReference>
<comment type="caution">
    <text evidence="3">The sequence shown here is derived from an EMBL/GenBank/DDBJ whole genome shotgun (WGS) entry which is preliminary data.</text>
</comment>
<dbReference type="GO" id="GO:0004751">
    <property type="term" value="F:ribose-5-phosphate isomerase activity"/>
    <property type="evidence" value="ECO:0007669"/>
    <property type="project" value="UniProtKB-EC"/>
</dbReference>
<evidence type="ECO:0000256" key="2">
    <source>
        <dbReference type="ARBA" id="ARBA00023235"/>
    </source>
</evidence>
<dbReference type="Pfam" id="PF02502">
    <property type="entry name" value="LacAB_rpiB"/>
    <property type="match status" value="1"/>
</dbReference>
<dbReference type="Proteomes" id="UP001431693">
    <property type="component" value="Unassembled WGS sequence"/>
</dbReference>
<dbReference type="Gene3D" id="3.40.1400.10">
    <property type="entry name" value="Sugar-phosphate isomerase, RpiB/LacA/LacB"/>
    <property type="match status" value="1"/>
</dbReference>
<dbReference type="EMBL" id="JASJEX010000003">
    <property type="protein sequence ID" value="MDJ1129772.1"/>
    <property type="molecule type" value="Genomic_DNA"/>
</dbReference>
<evidence type="ECO:0000256" key="1">
    <source>
        <dbReference type="ARBA" id="ARBA00008754"/>
    </source>
</evidence>
<proteinExistence type="inferred from homology"/>
<evidence type="ECO:0000313" key="4">
    <source>
        <dbReference type="Proteomes" id="UP001431693"/>
    </source>
</evidence>
<keyword evidence="4" id="KW-1185">Reference proteome</keyword>
<dbReference type="InterPro" id="IPR051812">
    <property type="entry name" value="SPI_LacAB/RpiB"/>
</dbReference>
<organism evidence="3 4">
    <name type="scientific">Kribbibacterium absianum</name>
    <dbReference type="NCBI Taxonomy" id="3044210"/>
    <lineage>
        <taxon>Bacteria</taxon>
        <taxon>Bacillati</taxon>
        <taxon>Actinomycetota</taxon>
        <taxon>Coriobacteriia</taxon>
        <taxon>Coriobacteriales</taxon>
        <taxon>Kribbibacteriaceae</taxon>
        <taxon>Kribbibacterium</taxon>
    </lineage>
</organism>
<dbReference type="InterPro" id="IPR036569">
    <property type="entry name" value="RpiB_LacA_LacB_sf"/>
</dbReference>
<dbReference type="InterPro" id="IPR003500">
    <property type="entry name" value="RpiB_LacA_LacB"/>
</dbReference>
<dbReference type="PANTHER" id="PTHR43732">
    <property type="entry name" value="RIBOSE 5-PHOSPHATE ISOMERASE-RELATED"/>
    <property type="match status" value="1"/>
</dbReference>
<sequence>MKIAIGNDHVAVDYKNQIKRYLEEQGHELTDFGTFTEERTDYPIYGEAVANAVVSGEADRGILICGTGVGIGIAANKVNGVRCVTCSEPYSARLSREHNDTNVLSFGARVVGIELAKMIVDEWLAGEYQGDRHARRVQMLTDIEARQ</sequence>
<keyword evidence="2 3" id="KW-0413">Isomerase</keyword>
<comment type="similarity">
    <text evidence="1">Belongs to the LacAB/RpiB family.</text>
</comment>
<dbReference type="InterPro" id="IPR004785">
    <property type="entry name" value="RpiB"/>
</dbReference>
<accession>A0ABT6ZL53</accession>
<dbReference type="EC" id="5.3.1.6" evidence="3"/>
<dbReference type="SUPFAM" id="SSF89623">
    <property type="entry name" value="Ribose/Galactose isomerase RpiB/AlsB"/>
    <property type="match status" value="1"/>
</dbReference>
<dbReference type="NCBIfam" id="TIGR00689">
    <property type="entry name" value="rpiB_lacA_lacB"/>
    <property type="match status" value="1"/>
</dbReference>
<dbReference type="NCBIfam" id="TIGR01120">
    <property type="entry name" value="rpiB"/>
    <property type="match status" value="1"/>
</dbReference>
<dbReference type="PANTHER" id="PTHR43732:SF1">
    <property type="entry name" value="RIBOSE 5-PHOSPHATE ISOMERASE"/>
    <property type="match status" value="1"/>
</dbReference>
<reference evidence="3" key="1">
    <citation type="submission" date="2023-05" db="EMBL/GenBank/DDBJ databases">
        <title>[olsenella] sp. nov., isolated from a pig farm feces dump.</title>
        <authorList>
            <person name="Chang Y.-H."/>
        </authorList>
    </citation>
    <scope>NUCLEOTIDE SEQUENCE</scope>
    <source>
        <strain evidence="3">YH-ols2217</strain>
    </source>
</reference>
<name>A0ABT6ZL53_9ACTN</name>
<dbReference type="RefSeq" id="WP_283712892.1">
    <property type="nucleotide sequence ID" value="NZ_JASJEW010000002.1"/>
</dbReference>